<organism evidence="2 3">
    <name type="scientific">Parambassis ranga</name>
    <name type="common">Indian glassy fish</name>
    <dbReference type="NCBI Taxonomy" id="210632"/>
    <lineage>
        <taxon>Eukaryota</taxon>
        <taxon>Metazoa</taxon>
        <taxon>Chordata</taxon>
        <taxon>Craniata</taxon>
        <taxon>Vertebrata</taxon>
        <taxon>Euteleostomi</taxon>
        <taxon>Actinopterygii</taxon>
        <taxon>Neopterygii</taxon>
        <taxon>Teleostei</taxon>
        <taxon>Neoteleostei</taxon>
        <taxon>Acanthomorphata</taxon>
        <taxon>Ovalentaria</taxon>
        <taxon>Ambassidae</taxon>
        <taxon>Parambassis</taxon>
    </lineage>
</organism>
<dbReference type="GO" id="GO:1905168">
    <property type="term" value="P:positive regulation of double-strand break repair via homologous recombination"/>
    <property type="evidence" value="ECO:0007669"/>
    <property type="project" value="TreeGrafter"/>
</dbReference>
<dbReference type="Proteomes" id="UP000515145">
    <property type="component" value="Chromosome 21"/>
</dbReference>
<evidence type="ECO:0000256" key="1">
    <source>
        <dbReference type="SAM" id="MobiDB-lite"/>
    </source>
</evidence>
<keyword evidence="2" id="KW-1185">Reference proteome</keyword>
<dbReference type="OrthoDB" id="1917888at2759"/>
<gene>
    <name evidence="3" type="primary">fancb</name>
</gene>
<dbReference type="GO" id="GO:1990414">
    <property type="term" value="P:replication-born double-strand break repair via sister chromatid exchange"/>
    <property type="evidence" value="ECO:0007669"/>
    <property type="project" value="TreeGrafter"/>
</dbReference>
<sequence length="837" mass="94001">MEILLSEDLYRNPHQLSFCGKIILFTCKRDSTTNERSELIFRRLSYERENNRFLKAADGTAVISRKRSAHVDIVRCKGALDVQKRLAAPFILVTKTNEKGESFQYKLLTLSSSNRLEPCIEFKLPYQMKEKVYIMQGPTVLWTHGDCVYYTSLQAGEVRQLPIQWSHSVVGELPLYKGQVFVLGLQSNSEQPSNSQTLGCFTEDGQLFDGSVILPHPYISITQCMLVLSADRVDDVLECTAVAATSNQQLVYFENGIVKDTCQLPFKEPEHIQEANTGRNGCLFVVFFHQGHVCAIRKDTFQVASVWSGVSSVHVDDFLGCGTDQMLLVFNNQPLEKFLITDLCGISYSHGQDTEVANTSPPPPENYLLTLQALESRLQSGLTVLQELQREERVKDRVLRQSVQTLTNVVSEREPVLTQNEQEGLIALWDCDDESKDEGLDDKMQDMPAVSSKPQTDKLWHHIIEDRMVVGVILTTDISAPVTSVSLSILTETGLNSTPAVIQTQSQVFWLPAPCPSSSSSSSSASMFSEPEAKRSKQHNASRPNDLNTCRLAVTAVTKLTPLLNSGCVKCRVMLHYIQRCNAFASVSNSTPAFLDCGQIDLDIHDFQSQLLKTLELKTGETREDLLSLLAVLDRWVFHIDSPDYSLRAIDSWIQKTVGCKKLEASPQYLLLNSSGPSALMLFRWHQITPFKGELSVHSSHLQMIQFLHSLLAYLPATCSIHPVKRTRDEGTSQIFALALEKEVVSLKQCVSELLSEEDEEGAKRKTTGNEEKLETRSVEGLQRCREVWQRDVERSKMRLSPLVDVVRYRKLIQGMCEVQLKGDLAALLETQRTLVS</sequence>
<name>A0A6P7HAS9_9TELE</name>
<feature type="region of interest" description="Disordered" evidence="1">
    <location>
        <begin position="758"/>
        <end position="777"/>
    </location>
</feature>
<dbReference type="PANTHER" id="PTHR28450">
    <property type="entry name" value="FANCONI ANEMIA GROUP B PROTEIN"/>
    <property type="match status" value="1"/>
</dbReference>
<evidence type="ECO:0000313" key="3">
    <source>
        <dbReference type="RefSeq" id="XP_028248766.1"/>
    </source>
</evidence>
<dbReference type="GeneID" id="114425968"/>
<evidence type="ECO:0000313" key="2">
    <source>
        <dbReference type="Proteomes" id="UP000515145"/>
    </source>
</evidence>
<proteinExistence type="predicted"/>
<accession>A0A6P7HAS9</accession>
<feature type="compositionally biased region" description="Basic and acidic residues" evidence="1">
    <location>
        <begin position="762"/>
        <end position="777"/>
    </location>
</feature>
<dbReference type="GO" id="GO:2000042">
    <property type="term" value="P:negative regulation of double-strand break repair via homologous recombination"/>
    <property type="evidence" value="ECO:0007669"/>
    <property type="project" value="TreeGrafter"/>
</dbReference>
<dbReference type="RefSeq" id="XP_028248766.1">
    <property type="nucleotide sequence ID" value="XM_028392965.1"/>
</dbReference>
<dbReference type="InParanoid" id="A0A6P7HAS9"/>
<dbReference type="AlphaFoldDB" id="A0A6P7HAS9"/>
<dbReference type="GO" id="GO:0043240">
    <property type="term" value="C:Fanconi anaemia nuclear complex"/>
    <property type="evidence" value="ECO:0007669"/>
    <property type="project" value="InterPro"/>
</dbReference>
<dbReference type="GO" id="GO:0036297">
    <property type="term" value="P:interstrand cross-link repair"/>
    <property type="evidence" value="ECO:0007669"/>
    <property type="project" value="InterPro"/>
</dbReference>
<protein>
    <submittedName>
        <fullName evidence="3">Fanconi anemia group B protein</fullName>
    </submittedName>
</protein>
<reference evidence="3" key="1">
    <citation type="submission" date="2025-08" db="UniProtKB">
        <authorList>
            <consortium name="RefSeq"/>
        </authorList>
    </citation>
    <scope>IDENTIFICATION</scope>
</reference>
<dbReference type="CTD" id="2187"/>
<dbReference type="PANTHER" id="PTHR28450:SF1">
    <property type="entry name" value="FANCONI ANEMIA GROUP B PROTEIN"/>
    <property type="match status" value="1"/>
</dbReference>
<dbReference type="InterPro" id="IPR033333">
    <property type="entry name" value="FANCB"/>
</dbReference>
<feature type="region of interest" description="Disordered" evidence="1">
    <location>
        <begin position="521"/>
        <end position="544"/>
    </location>
</feature>